<dbReference type="Proteomes" id="UP000289257">
    <property type="component" value="Unassembled WGS sequence"/>
</dbReference>
<evidence type="ECO:0000313" key="4">
    <source>
        <dbReference type="Proteomes" id="UP000289257"/>
    </source>
</evidence>
<dbReference type="PANTHER" id="PTHR22870">
    <property type="entry name" value="REGULATOR OF CHROMOSOME CONDENSATION"/>
    <property type="match status" value="1"/>
</dbReference>
<evidence type="ECO:0000256" key="1">
    <source>
        <dbReference type="ARBA" id="ARBA00022737"/>
    </source>
</evidence>
<keyword evidence="4" id="KW-1185">Reference proteome</keyword>
<name>A0A4Q0AI08_9BACT</name>
<dbReference type="InterPro" id="IPR058923">
    <property type="entry name" value="RCC1-like_dom"/>
</dbReference>
<comment type="caution">
    <text evidence="3">The sequence shown here is derived from an EMBL/GenBank/DDBJ whole genome shotgun (WGS) entry which is preliminary data.</text>
</comment>
<accession>A0A4Q0AI08</accession>
<dbReference type="Gene3D" id="2.130.10.30">
    <property type="entry name" value="Regulator of chromosome condensation 1/beta-lactamase-inhibitor protein II"/>
    <property type="match status" value="2"/>
</dbReference>
<dbReference type="InterPro" id="IPR000408">
    <property type="entry name" value="Reg_chr_condens"/>
</dbReference>
<dbReference type="EMBL" id="SCKX01000001">
    <property type="protein sequence ID" value="RWZ78825.1"/>
    <property type="molecule type" value="Genomic_DNA"/>
</dbReference>
<keyword evidence="1" id="KW-0677">Repeat</keyword>
<gene>
    <name evidence="3" type="ORF">EOT05_03700</name>
</gene>
<protein>
    <recommendedName>
        <fullName evidence="2">RCC1-like domain-containing protein</fullName>
    </recommendedName>
</protein>
<dbReference type="InterPro" id="IPR051210">
    <property type="entry name" value="Ub_ligase/GEF_domain"/>
</dbReference>
<dbReference type="Pfam" id="PF25390">
    <property type="entry name" value="WD40_RLD"/>
    <property type="match status" value="1"/>
</dbReference>
<dbReference type="SUPFAM" id="SSF50985">
    <property type="entry name" value="RCC1/BLIP-II"/>
    <property type="match status" value="1"/>
</dbReference>
<evidence type="ECO:0000259" key="2">
    <source>
        <dbReference type="Pfam" id="PF25390"/>
    </source>
</evidence>
<reference evidence="3" key="1">
    <citation type="submission" date="2019-01" db="EMBL/GenBank/DDBJ databases">
        <title>Genomic signatures and co-occurrence patterns of the ultra-small Saccharimodia (Patescibacteria phylum) suggest a symbiotic lifestyle.</title>
        <authorList>
            <person name="Lemos L."/>
            <person name="Medeiros J."/>
            <person name="Andreote F."/>
            <person name="Fernandes G."/>
            <person name="Varani A."/>
            <person name="Oliveira G."/>
            <person name="Pylro V."/>
        </authorList>
    </citation>
    <scope>NUCLEOTIDE SEQUENCE [LARGE SCALE GENOMIC DNA]</scope>
    <source>
        <strain evidence="3">AMD02</strain>
    </source>
</reference>
<proteinExistence type="predicted"/>
<dbReference type="PRINTS" id="PR00633">
    <property type="entry name" value="RCCNDNSATION"/>
</dbReference>
<feature type="domain" description="RCC1-like" evidence="2">
    <location>
        <begin position="100"/>
        <end position="430"/>
    </location>
</feature>
<dbReference type="PANTHER" id="PTHR22870:SF408">
    <property type="entry name" value="OS09G0560450 PROTEIN"/>
    <property type="match status" value="1"/>
</dbReference>
<dbReference type="AlphaFoldDB" id="A0A4Q0AI08"/>
<sequence>MTVSIASSSASRFCINAISSVDTSVLYYIDQTSTSSGAKQGSCPGGGFKSIANGYAHSCAIATDDTAYCWGSNTYGQLGNGLTADSLTPVAVGTSGAMAGKTIKAISSSYFHTCAIASDNNAYCWGYNNAGQLGNGTTNDSSVPVAVNTSGALSGKTIVAISVGAKFTCVLASDNNAYCWGENLFGQLGNGSTTQSSLPVAVTTSGVLSGKTLKTVSSGAYHACAIASDNNAYCWGLSSSGQLGDSLFLHGSISQSAVPVAVTQSGVLSGKTIKAMGAGGLHTCVIASDNNVYCWGRNNEGQLGNGSTTQSASPVAVTTSGMLSGKTVTSLAVGKLHSCVIASDTNAYCWGDGSSSQLGNGTTALSSVPVAVTMSGTLAGKTPQSISATGNSFHTCIIASDNLAYCWGFNNGGQLGNNSKIDSAVPVIVNKPF</sequence>
<organism evidence="3 4">
    <name type="scientific">Candidatus Microsaccharimonas sossegonensis</name>
    <dbReference type="NCBI Taxonomy" id="2506948"/>
    <lineage>
        <taxon>Bacteria</taxon>
        <taxon>Candidatus Saccharimonadota</taxon>
        <taxon>Candidatus Saccharimonadia</taxon>
        <taxon>Candidatus Saccharimonadales</taxon>
        <taxon>Candidatus Saccharimonadaceae</taxon>
        <taxon>Candidatus Microsaccharimonas</taxon>
    </lineage>
</organism>
<dbReference type="Pfam" id="PF13540">
    <property type="entry name" value="RCC1_2"/>
    <property type="match status" value="1"/>
</dbReference>
<dbReference type="InterPro" id="IPR009091">
    <property type="entry name" value="RCC1/BLIP-II"/>
</dbReference>
<evidence type="ECO:0000313" key="3">
    <source>
        <dbReference type="EMBL" id="RWZ78825.1"/>
    </source>
</evidence>
<dbReference type="PROSITE" id="PS50012">
    <property type="entry name" value="RCC1_3"/>
    <property type="match status" value="6"/>
</dbReference>